<evidence type="ECO:0000256" key="2">
    <source>
        <dbReference type="ARBA" id="ARBA00011036"/>
    </source>
</evidence>
<feature type="transmembrane region" description="Helical" evidence="6">
    <location>
        <begin position="56"/>
        <end position="76"/>
    </location>
</feature>
<evidence type="ECO:0000256" key="5">
    <source>
        <dbReference type="ARBA" id="ARBA00023136"/>
    </source>
</evidence>
<dbReference type="AlphaFoldDB" id="A0A0N4VK02"/>
<feature type="transmembrane region" description="Helical" evidence="6">
    <location>
        <begin position="97"/>
        <end position="114"/>
    </location>
</feature>
<sequence>MNTYISLCACTMVTFLLSQLTDPEHKMRFSMVHVANSTLAGGVAIGTTANVVLHPLHAALVGTGAAIISVLGYAYLTPFMAKKFSIHDTCGVNNLHGMPGLYAGILGFIFAAAYEPAKYGESLGIIYPAMIATDVKARTPIIQACFQLAGLALVLGCAILSGAITGLILKLKLWNQVREKEYYSDGDYFETPGDYDFMTRIISKIDHVELTEHSYLTHKDG</sequence>
<dbReference type="PRINTS" id="PR00342">
    <property type="entry name" value="RHESUSRHD"/>
</dbReference>
<dbReference type="Gene3D" id="1.10.3430.10">
    <property type="entry name" value="Ammonium transporter AmtB like domains"/>
    <property type="match status" value="1"/>
</dbReference>
<evidence type="ECO:0000256" key="4">
    <source>
        <dbReference type="ARBA" id="ARBA00022989"/>
    </source>
</evidence>
<evidence type="ECO:0000256" key="3">
    <source>
        <dbReference type="ARBA" id="ARBA00022692"/>
    </source>
</evidence>
<comment type="similarity">
    <text evidence="2">Belongs to the ammonium transporter (TC 2.A.49) family. Rh subfamily.</text>
</comment>
<dbReference type="PANTHER" id="PTHR11730">
    <property type="entry name" value="AMMONIUM TRANSPORTER"/>
    <property type="match status" value="1"/>
</dbReference>
<reference evidence="8 9" key="2">
    <citation type="submission" date="2018-10" db="EMBL/GenBank/DDBJ databases">
        <authorList>
            <consortium name="Pathogen Informatics"/>
        </authorList>
    </citation>
    <scope>NUCLEOTIDE SEQUENCE [LARGE SCALE GENOMIC DNA]</scope>
</reference>
<dbReference type="Proteomes" id="UP000274131">
    <property type="component" value="Unassembled WGS sequence"/>
</dbReference>
<keyword evidence="5 6" id="KW-0472">Membrane</keyword>
<dbReference type="SUPFAM" id="SSF111352">
    <property type="entry name" value="Ammonium transporter"/>
    <property type="match status" value="1"/>
</dbReference>
<dbReference type="EMBL" id="UXUI01010899">
    <property type="protein sequence ID" value="VDD95747.1"/>
    <property type="molecule type" value="Genomic_DNA"/>
</dbReference>
<evidence type="ECO:0000256" key="6">
    <source>
        <dbReference type="SAM" id="Phobius"/>
    </source>
</evidence>
<protein>
    <submittedName>
        <fullName evidence="10">Ammonium_transp domain-containing protein</fullName>
    </submittedName>
</protein>
<evidence type="ECO:0000313" key="8">
    <source>
        <dbReference type="EMBL" id="VDD95747.1"/>
    </source>
</evidence>
<dbReference type="OrthoDB" id="534912at2759"/>
<dbReference type="InterPro" id="IPR029020">
    <property type="entry name" value="Ammonium/urea_transptr"/>
</dbReference>
<feature type="domain" description="Ammonium transporter AmtB-like" evidence="7">
    <location>
        <begin position="2"/>
        <end position="176"/>
    </location>
</feature>
<dbReference type="InterPro" id="IPR002229">
    <property type="entry name" value="RhesusRHD"/>
</dbReference>
<dbReference type="STRING" id="51028.A0A0N4VK02"/>
<organism evidence="10">
    <name type="scientific">Enterobius vermicularis</name>
    <name type="common">Human pinworm</name>
    <dbReference type="NCBI Taxonomy" id="51028"/>
    <lineage>
        <taxon>Eukaryota</taxon>
        <taxon>Metazoa</taxon>
        <taxon>Ecdysozoa</taxon>
        <taxon>Nematoda</taxon>
        <taxon>Chromadorea</taxon>
        <taxon>Rhabditida</taxon>
        <taxon>Spirurina</taxon>
        <taxon>Oxyuridomorpha</taxon>
        <taxon>Oxyuroidea</taxon>
        <taxon>Oxyuridae</taxon>
        <taxon>Enterobius</taxon>
    </lineage>
</organism>
<keyword evidence="4 6" id="KW-1133">Transmembrane helix</keyword>
<gene>
    <name evidence="8" type="ORF">EVEC_LOCUS10498</name>
</gene>
<dbReference type="InterPro" id="IPR024041">
    <property type="entry name" value="NH4_transpt_AmtB-like_dom"/>
</dbReference>
<keyword evidence="3 6" id="KW-0812">Transmembrane</keyword>
<dbReference type="GO" id="GO:0008519">
    <property type="term" value="F:ammonium channel activity"/>
    <property type="evidence" value="ECO:0007669"/>
    <property type="project" value="InterPro"/>
</dbReference>
<dbReference type="GO" id="GO:0005886">
    <property type="term" value="C:plasma membrane"/>
    <property type="evidence" value="ECO:0007669"/>
    <property type="project" value="InterPro"/>
</dbReference>
<keyword evidence="9" id="KW-1185">Reference proteome</keyword>
<feature type="transmembrane region" description="Helical" evidence="6">
    <location>
        <begin position="148"/>
        <end position="169"/>
    </location>
</feature>
<evidence type="ECO:0000256" key="1">
    <source>
        <dbReference type="ARBA" id="ARBA00004141"/>
    </source>
</evidence>
<dbReference type="GO" id="GO:0097272">
    <property type="term" value="P:ammonium homeostasis"/>
    <property type="evidence" value="ECO:0007669"/>
    <property type="project" value="TreeGrafter"/>
</dbReference>
<dbReference type="PANTHER" id="PTHR11730:SF60">
    <property type="entry name" value="RH50, ISOFORM D"/>
    <property type="match status" value="1"/>
</dbReference>
<proteinExistence type="inferred from homology"/>
<reference evidence="10" key="1">
    <citation type="submission" date="2017-02" db="UniProtKB">
        <authorList>
            <consortium name="WormBaseParasite"/>
        </authorList>
    </citation>
    <scope>IDENTIFICATION</scope>
</reference>
<name>A0A0N4VK02_ENTVE</name>
<dbReference type="Pfam" id="PF00909">
    <property type="entry name" value="Ammonium_transp"/>
    <property type="match status" value="1"/>
</dbReference>
<evidence type="ECO:0000313" key="9">
    <source>
        <dbReference type="Proteomes" id="UP000274131"/>
    </source>
</evidence>
<accession>A0A0N4VK02</accession>
<comment type="subcellular location">
    <subcellularLocation>
        <location evidence="1">Membrane</location>
        <topology evidence="1">Multi-pass membrane protein</topology>
    </subcellularLocation>
</comment>
<evidence type="ECO:0000313" key="10">
    <source>
        <dbReference type="WBParaSite" id="EVEC_0001117301-mRNA-1"/>
    </source>
</evidence>
<evidence type="ECO:0000259" key="7">
    <source>
        <dbReference type="Pfam" id="PF00909"/>
    </source>
</evidence>
<dbReference type="WBParaSite" id="EVEC_0001117301-mRNA-1">
    <property type="protein sequence ID" value="EVEC_0001117301-mRNA-1"/>
    <property type="gene ID" value="EVEC_0001117301"/>
</dbReference>